<reference evidence="3 4" key="1">
    <citation type="journal article" date="2019" name="Syst. Appl. Microbiol.">
        <title>Polyphasic characterization of two novel Lactobacillus spp. isolated from blown salami packages: Description of Lactobacillus halodurans sp. nov. and Lactobacillus salsicarnum sp. nov.</title>
        <authorList>
            <person name="Schuster J.A."/>
            <person name="Klingl A."/>
            <person name="Vogel R.F."/>
            <person name="Ehrmann M.A."/>
        </authorList>
    </citation>
    <scope>NUCLEOTIDE SEQUENCE [LARGE SCALE GENOMIC DNA]</scope>
    <source>
        <strain evidence="3 4">TMW 1.2098</strain>
    </source>
</reference>
<dbReference type="CDD" id="cd04187">
    <property type="entry name" value="DPM1_like_bac"/>
    <property type="match status" value="1"/>
</dbReference>
<dbReference type="Proteomes" id="UP000436655">
    <property type="component" value="Unassembled WGS sequence"/>
</dbReference>
<evidence type="ECO:0000313" key="3">
    <source>
        <dbReference type="EMBL" id="MQS45081.1"/>
    </source>
</evidence>
<dbReference type="SUPFAM" id="SSF53448">
    <property type="entry name" value="Nucleotide-diphospho-sugar transferases"/>
    <property type="match status" value="1"/>
</dbReference>
<feature type="transmembrane region" description="Helical" evidence="1">
    <location>
        <begin position="232"/>
        <end position="253"/>
    </location>
</feature>
<feature type="domain" description="Glycosyltransferase 2-like" evidence="2">
    <location>
        <begin position="5"/>
        <end position="140"/>
    </location>
</feature>
<accession>A0ABW9P731</accession>
<name>A0ABW9P731_9LACO</name>
<evidence type="ECO:0000313" key="4">
    <source>
        <dbReference type="Proteomes" id="UP000436655"/>
    </source>
</evidence>
<dbReference type="InterPro" id="IPR050256">
    <property type="entry name" value="Glycosyltransferase_2"/>
</dbReference>
<dbReference type="Pfam" id="PF00535">
    <property type="entry name" value="Glycos_transf_2"/>
    <property type="match status" value="1"/>
</dbReference>
<keyword evidence="1" id="KW-0472">Membrane</keyword>
<sequence length="310" mass="35697">MKKISVIVPCFNEQESIKIYYDAMTKMKEEANKFELEYWFVDDGSSDKTFAILKDLQHEHSDEVHYISFSRNFGKESALYAGITEAKGDYVAVMDVDLQDPPEMMPEMFDILEEGEYDSVGSARMDRKGENPITSFFSNAFYGLINKISQTKIVPGARDYRLMTQQMVTAIRSMTEYNRFSKGIFSWVGFRTKYLPYKNRERVAGTTSWNFWKLFKYAITGIIDFTERPLAIATWLGSFFSLTSIITIIVVLIRKIINHMSSVDGWASMIIIILLIGGIQLLCIGILGEYIGKIFLEVKHRPIYIVKDKK</sequence>
<gene>
    <name evidence="3" type="ORF">FHL03_06245</name>
</gene>
<keyword evidence="4" id="KW-1185">Reference proteome</keyword>
<dbReference type="Gene3D" id="3.90.550.10">
    <property type="entry name" value="Spore Coat Polysaccharide Biosynthesis Protein SpsA, Chain A"/>
    <property type="match status" value="1"/>
</dbReference>
<keyword evidence="1" id="KW-0812">Transmembrane</keyword>
<evidence type="ECO:0000256" key="1">
    <source>
        <dbReference type="SAM" id="Phobius"/>
    </source>
</evidence>
<organism evidence="3 4">
    <name type="scientific">Companilactobacillus mishanensis</name>
    <dbReference type="NCBI Taxonomy" id="2486008"/>
    <lineage>
        <taxon>Bacteria</taxon>
        <taxon>Bacillati</taxon>
        <taxon>Bacillota</taxon>
        <taxon>Bacilli</taxon>
        <taxon>Lactobacillales</taxon>
        <taxon>Lactobacillaceae</taxon>
        <taxon>Companilactobacillus</taxon>
    </lineage>
</organism>
<dbReference type="InterPro" id="IPR029044">
    <property type="entry name" value="Nucleotide-diphossugar_trans"/>
</dbReference>
<evidence type="ECO:0000259" key="2">
    <source>
        <dbReference type="Pfam" id="PF00535"/>
    </source>
</evidence>
<protein>
    <submittedName>
        <fullName evidence="3">Glycosyltransferase family 2 protein</fullName>
    </submittedName>
</protein>
<dbReference type="RefSeq" id="WP_153494279.1">
    <property type="nucleotide sequence ID" value="NZ_VDFN01000004.1"/>
</dbReference>
<dbReference type="PANTHER" id="PTHR48090">
    <property type="entry name" value="UNDECAPRENYL-PHOSPHATE 4-DEOXY-4-FORMAMIDO-L-ARABINOSE TRANSFERASE-RELATED"/>
    <property type="match status" value="1"/>
</dbReference>
<comment type="caution">
    <text evidence="3">The sequence shown here is derived from an EMBL/GenBank/DDBJ whole genome shotgun (WGS) entry which is preliminary data.</text>
</comment>
<dbReference type="EMBL" id="VDFN01000004">
    <property type="protein sequence ID" value="MQS45081.1"/>
    <property type="molecule type" value="Genomic_DNA"/>
</dbReference>
<dbReference type="PANTHER" id="PTHR48090:SF8">
    <property type="entry name" value="GLYCOSYLTRANSFERASE CSBB-RELATED"/>
    <property type="match status" value="1"/>
</dbReference>
<keyword evidence="1" id="KW-1133">Transmembrane helix</keyword>
<dbReference type="InterPro" id="IPR001173">
    <property type="entry name" value="Glyco_trans_2-like"/>
</dbReference>
<feature type="transmembrane region" description="Helical" evidence="1">
    <location>
        <begin position="265"/>
        <end position="287"/>
    </location>
</feature>
<proteinExistence type="predicted"/>